<keyword evidence="1" id="KW-0732">Signal</keyword>
<evidence type="ECO:0000256" key="1">
    <source>
        <dbReference type="SAM" id="SignalP"/>
    </source>
</evidence>
<reference evidence="2" key="1">
    <citation type="submission" date="2022-11" db="UniProtKB">
        <authorList>
            <consortium name="EnsemblMetazoa"/>
        </authorList>
    </citation>
    <scope>IDENTIFICATION</scope>
</reference>
<dbReference type="InterPro" id="IPR016186">
    <property type="entry name" value="C-type_lectin-like/link_sf"/>
</dbReference>
<protein>
    <submittedName>
        <fullName evidence="2">Uncharacterized protein</fullName>
    </submittedName>
</protein>
<name>A0A913ZZV7_PATMI</name>
<accession>A0A913ZZV7</accession>
<feature type="chain" id="PRO_5036720994" evidence="1">
    <location>
        <begin position="21"/>
        <end position="155"/>
    </location>
</feature>
<dbReference type="Gene3D" id="3.10.100.10">
    <property type="entry name" value="Mannose-Binding Protein A, subunit A"/>
    <property type="match status" value="1"/>
</dbReference>
<dbReference type="AlphaFoldDB" id="A0A913ZZV7"/>
<keyword evidence="3" id="KW-1185">Reference proteome</keyword>
<dbReference type="GeneID" id="119728783"/>
<evidence type="ECO:0000313" key="2">
    <source>
        <dbReference type="EnsemblMetazoa" id="XP_038057107.1"/>
    </source>
</evidence>
<dbReference type="RefSeq" id="XP_038057107.1">
    <property type="nucleotide sequence ID" value="XM_038201179.1"/>
</dbReference>
<organism evidence="2 3">
    <name type="scientific">Patiria miniata</name>
    <name type="common">Bat star</name>
    <name type="synonym">Asterina miniata</name>
    <dbReference type="NCBI Taxonomy" id="46514"/>
    <lineage>
        <taxon>Eukaryota</taxon>
        <taxon>Metazoa</taxon>
        <taxon>Echinodermata</taxon>
        <taxon>Eleutherozoa</taxon>
        <taxon>Asterozoa</taxon>
        <taxon>Asteroidea</taxon>
        <taxon>Valvatacea</taxon>
        <taxon>Valvatida</taxon>
        <taxon>Asterinidae</taxon>
        <taxon>Patiria</taxon>
    </lineage>
</organism>
<dbReference type="EnsemblMetazoa" id="XM_038201179.1">
    <property type="protein sequence ID" value="XP_038057107.1"/>
    <property type="gene ID" value="LOC119728783"/>
</dbReference>
<feature type="signal peptide" evidence="1">
    <location>
        <begin position="1"/>
        <end position="20"/>
    </location>
</feature>
<sequence length="155" mass="17029">MKTFVVFLGICSLSFFEIGALELPTCPTPSDSGVSVCQTSAAYPSACLDDAREACRGYGHHLCSLDELKAAFDSGVTTSYWNLLDVRDRDARISICQVGSGHRYEGDECFVKVGDYATWHIPNTPRPSTNARAFCCKNDPATFTYHDVQITIETI</sequence>
<evidence type="ECO:0000313" key="3">
    <source>
        <dbReference type="Proteomes" id="UP000887568"/>
    </source>
</evidence>
<dbReference type="Proteomes" id="UP000887568">
    <property type="component" value="Unplaced"/>
</dbReference>
<proteinExistence type="predicted"/>